<keyword evidence="1" id="KW-1133">Transmembrane helix</keyword>
<name>A0AAE0Y131_9GAST</name>
<dbReference type="AlphaFoldDB" id="A0AAE0Y131"/>
<keyword evidence="1" id="KW-0472">Membrane</keyword>
<evidence type="ECO:0000313" key="3">
    <source>
        <dbReference type="Proteomes" id="UP001283361"/>
    </source>
</evidence>
<keyword evidence="1" id="KW-0812">Transmembrane</keyword>
<proteinExistence type="predicted"/>
<keyword evidence="3" id="KW-1185">Reference proteome</keyword>
<gene>
    <name evidence="2" type="ORF">RRG08_008571</name>
</gene>
<protein>
    <submittedName>
        <fullName evidence="2">Uncharacterized protein</fullName>
    </submittedName>
</protein>
<comment type="caution">
    <text evidence="2">The sequence shown here is derived from an EMBL/GenBank/DDBJ whole genome shotgun (WGS) entry which is preliminary data.</text>
</comment>
<feature type="transmembrane region" description="Helical" evidence="1">
    <location>
        <begin position="72"/>
        <end position="98"/>
    </location>
</feature>
<dbReference type="Proteomes" id="UP001283361">
    <property type="component" value="Unassembled WGS sequence"/>
</dbReference>
<reference evidence="2" key="1">
    <citation type="journal article" date="2023" name="G3 (Bethesda)">
        <title>A reference genome for the long-term kleptoplast-retaining sea slug Elysia crispata morphotype clarki.</title>
        <authorList>
            <person name="Eastman K.E."/>
            <person name="Pendleton A.L."/>
            <person name="Shaikh M.A."/>
            <person name="Suttiyut T."/>
            <person name="Ogas R."/>
            <person name="Tomko P."/>
            <person name="Gavelis G."/>
            <person name="Widhalm J.R."/>
            <person name="Wisecaver J.H."/>
        </authorList>
    </citation>
    <scope>NUCLEOTIDE SEQUENCE</scope>
    <source>
        <strain evidence="2">ECLA1</strain>
    </source>
</reference>
<sequence length="123" mass="13906">MLLYLCSSPSLLSFQSPRDEGRHISVSRSLQGVFFVPFFLSIGVSMLLIFGSRALLWPPQEDGESFMSAHRVFLTFGLFNVLKVPLTIFIPFTVQYIAEMSTVGARLQVHSILYDLDLTLMEQ</sequence>
<accession>A0AAE0Y131</accession>
<evidence type="ECO:0000256" key="1">
    <source>
        <dbReference type="SAM" id="Phobius"/>
    </source>
</evidence>
<evidence type="ECO:0000313" key="2">
    <source>
        <dbReference type="EMBL" id="KAK3729244.1"/>
    </source>
</evidence>
<organism evidence="2 3">
    <name type="scientific">Elysia crispata</name>
    <name type="common">lettuce slug</name>
    <dbReference type="NCBI Taxonomy" id="231223"/>
    <lineage>
        <taxon>Eukaryota</taxon>
        <taxon>Metazoa</taxon>
        <taxon>Spiralia</taxon>
        <taxon>Lophotrochozoa</taxon>
        <taxon>Mollusca</taxon>
        <taxon>Gastropoda</taxon>
        <taxon>Heterobranchia</taxon>
        <taxon>Euthyneura</taxon>
        <taxon>Panpulmonata</taxon>
        <taxon>Sacoglossa</taxon>
        <taxon>Placobranchoidea</taxon>
        <taxon>Plakobranchidae</taxon>
        <taxon>Elysia</taxon>
    </lineage>
</organism>
<feature type="transmembrane region" description="Helical" evidence="1">
    <location>
        <begin position="32"/>
        <end position="52"/>
    </location>
</feature>
<dbReference type="EMBL" id="JAWDGP010007151">
    <property type="protein sequence ID" value="KAK3729244.1"/>
    <property type="molecule type" value="Genomic_DNA"/>
</dbReference>